<keyword evidence="2" id="KW-0472">Membrane</keyword>
<dbReference type="Pfam" id="PF07898">
    <property type="entry name" value="DUF1676"/>
    <property type="match status" value="1"/>
</dbReference>
<dbReference type="OrthoDB" id="6622274at2759"/>
<dbReference type="PANTHER" id="PTHR21879:SF12">
    <property type="entry name" value="OSIRIS 12"/>
    <property type="match status" value="1"/>
</dbReference>
<evidence type="ECO:0000256" key="3">
    <source>
        <dbReference type="SAM" id="SignalP"/>
    </source>
</evidence>
<keyword evidence="3" id="KW-0732">Signal</keyword>
<feature type="transmembrane region" description="Helical" evidence="2">
    <location>
        <begin position="150"/>
        <end position="169"/>
    </location>
</feature>
<dbReference type="AlphaFoldDB" id="A0A8S1C0K2"/>
<feature type="signal peptide" evidence="3">
    <location>
        <begin position="1"/>
        <end position="18"/>
    </location>
</feature>
<feature type="chain" id="PRO_5035730959" evidence="3">
    <location>
        <begin position="19"/>
        <end position="245"/>
    </location>
</feature>
<reference evidence="4 5" key="1">
    <citation type="submission" date="2020-04" db="EMBL/GenBank/DDBJ databases">
        <authorList>
            <person name="Alioto T."/>
            <person name="Alioto T."/>
            <person name="Gomez Garrido J."/>
        </authorList>
    </citation>
    <scope>NUCLEOTIDE SEQUENCE [LARGE SCALE GENOMIC DNA]</scope>
</reference>
<keyword evidence="2" id="KW-1133">Transmembrane helix</keyword>
<protein>
    <submittedName>
        <fullName evidence="4">Uncharacterized protein</fullName>
    </submittedName>
</protein>
<proteinExistence type="predicted"/>
<sequence>MIGKLLLLVAAGVAVVAASPLDNLLQQSPNLRLLHRVYSECEAKGAGMSGCLKARAVSFVDKVSRMDTLPLADHLSLVRTHPEQIEQGRQSRALTEGELEAADDQTLTDTLVRGVTRVFSGRTIQFEMPKVSEEEVQRSLEEGRGKMKKMMGSMMMMAGMMKMGLLMLLKVKALFFLAKKALIISKIALFLALAVIIKKLLSSQDSGWQSSGGWSSGGGGGGHGGGWDRTGSWDAHNVAYKAHRP</sequence>
<dbReference type="InterPro" id="IPR012464">
    <property type="entry name" value="DUF1676"/>
</dbReference>
<dbReference type="EMBL" id="CADEPI010000006">
    <property type="protein sequence ID" value="CAB3361392.1"/>
    <property type="molecule type" value="Genomic_DNA"/>
</dbReference>
<evidence type="ECO:0000313" key="4">
    <source>
        <dbReference type="EMBL" id="CAB3361392.1"/>
    </source>
</evidence>
<evidence type="ECO:0000313" key="5">
    <source>
        <dbReference type="Proteomes" id="UP000494165"/>
    </source>
</evidence>
<dbReference type="GO" id="GO:0016020">
    <property type="term" value="C:membrane"/>
    <property type="evidence" value="ECO:0007669"/>
    <property type="project" value="TreeGrafter"/>
</dbReference>
<comment type="caution">
    <text evidence="4">The sequence shown here is derived from an EMBL/GenBank/DDBJ whole genome shotgun (WGS) entry which is preliminary data.</text>
</comment>
<accession>A0A8S1C0K2</accession>
<keyword evidence="5" id="KW-1185">Reference proteome</keyword>
<organism evidence="4 5">
    <name type="scientific">Cloeon dipterum</name>
    <dbReference type="NCBI Taxonomy" id="197152"/>
    <lineage>
        <taxon>Eukaryota</taxon>
        <taxon>Metazoa</taxon>
        <taxon>Ecdysozoa</taxon>
        <taxon>Arthropoda</taxon>
        <taxon>Hexapoda</taxon>
        <taxon>Insecta</taxon>
        <taxon>Pterygota</taxon>
        <taxon>Palaeoptera</taxon>
        <taxon>Ephemeroptera</taxon>
        <taxon>Pisciforma</taxon>
        <taxon>Baetidae</taxon>
        <taxon>Cloeon</taxon>
    </lineage>
</organism>
<feature type="compositionally biased region" description="Gly residues" evidence="1">
    <location>
        <begin position="214"/>
        <end position="226"/>
    </location>
</feature>
<keyword evidence="2" id="KW-0812">Transmembrane</keyword>
<evidence type="ECO:0000256" key="2">
    <source>
        <dbReference type="SAM" id="Phobius"/>
    </source>
</evidence>
<gene>
    <name evidence="4" type="ORF">CLODIP_2_CD15879</name>
</gene>
<dbReference type="PANTHER" id="PTHR21879">
    <property type="entry name" value="FI03362P-RELATED-RELATED"/>
    <property type="match status" value="1"/>
</dbReference>
<dbReference type="Proteomes" id="UP000494165">
    <property type="component" value="Unassembled WGS sequence"/>
</dbReference>
<feature type="region of interest" description="Disordered" evidence="1">
    <location>
        <begin position="205"/>
        <end position="226"/>
    </location>
</feature>
<evidence type="ECO:0000256" key="1">
    <source>
        <dbReference type="SAM" id="MobiDB-lite"/>
    </source>
</evidence>
<name>A0A8S1C0K2_9INSE</name>